<evidence type="ECO:0000259" key="2">
    <source>
        <dbReference type="PROSITE" id="PS50181"/>
    </source>
</evidence>
<dbReference type="Proteomes" id="UP000236161">
    <property type="component" value="Unassembled WGS sequence"/>
</dbReference>
<dbReference type="EMBL" id="KZ452008">
    <property type="protein sequence ID" value="PKA52302.1"/>
    <property type="molecule type" value="Genomic_DNA"/>
</dbReference>
<dbReference type="InterPro" id="IPR005174">
    <property type="entry name" value="KIB1-4_b-propeller"/>
</dbReference>
<protein>
    <submittedName>
        <fullName evidence="3">F-box only protein 13</fullName>
    </submittedName>
</protein>
<evidence type="ECO:0000313" key="3">
    <source>
        <dbReference type="EMBL" id="PKA52302.1"/>
    </source>
</evidence>
<keyword evidence="1" id="KW-0677">Repeat</keyword>
<dbReference type="InterPro" id="IPR001810">
    <property type="entry name" value="F-box_dom"/>
</dbReference>
<accession>A0A2I0A9S7</accession>
<dbReference type="PROSITE" id="PS50181">
    <property type="entry name" value="FBOX"/>
    <property type="match status" value="1"/>
</dbReference>
<keyword evidence="4" id="KW-1185">Reference proteome</keyword>
<evidence type="ECO:0000256" key="1">
    <source>
        <dbReference type="ARBA" id="ARBA00022737"/>
    </source>
</evidence>
<dbReference type="CDD" id="cd22157">
    <property type="entry name" value="F-box_AtFBW1-like"/>
    <property type="match status" value="1"/>
</dbReference>
<dbReference type="SUPFAM" id="SSF50965">
    <property type="entry name" value="Galactose oxidase, central domain"/>
    <property type="match status" value="1"/>
</dbReference>
<dbReference type="Gene3D" id="1.20.1280.50">
    <property type="match status" value="1"/>
</dbReference>
<dbReference type="InterPro" id="IPR011043">
    <property type="entry name" value="Gal_Oxase/kelch_b-propeller"/>
</dbReference>
<reference evidence="3 4" key="1">
    <citation type="journal article" date="2017" name="Nature">
        <title>The Apostasia genome and the evolution of orchids.</title>
        <authorList>
            <person name="Zhang G.Q."/>
            <person name="Liu K.W."/>
            <person name="Li Z."/>
            <person name="Lohaus R."/>
            <person name="Hsiao Y.Y."/>
            <person name="Niu S.C."/>
            <person name="Wang J.Y."/>
            <person name="Lin Y.C."/>
            <person name="Xu Q."/>
            <person name="Chen L.J."/>
            <person name="Yoshida K."/>
            <person name="Fujiwara S."/>
            <person name="Wang Z.W."/>
            <person name="Zhang Y.Q."/>
            <person name="Mitsuda N."/>
            <person name="Wang M."/>
            <person name="Liu G.H."/>
            <person name="Pecoraro L."/>
            <person name="Huang H.X."/>
            <person name="Xiao X.J."/>
            <person name="Lin M."/>
            <person name="Wu X.Y."/>
            <person name="Wu W.L."/>
            <person name="Chen Y.Y."/>
            <person name="Chang S.B."/>
            <person name="Sakamoto S."/>
            <person name="Ohme-Takagi M."/>
            <person name="Yagi M."/>
            <person name="Zeng S.J."/>
            <person name="Shen C.Y."/>
            <person name="Yeh C.M."/>
            <person name="Luo Y.B."/>
            <person name="Tsai W.C."/>
            <person name="Van de Peer Y."/>
            <person name="Liu Z.J."/>
        </authorList>
    </citation>
    <scope>NUCLEOTIDE SEQUENCE [LARGE SCALE GENOMIC DNA]</scope>
    <source>
        <strain evidence="4">cv. Shenzhen</strain>
        <tissue evidence="3">Stem</tissue>
    </source>
</reference>
<dbReference type="InterPro" id="IPR036047">
    <property type="entry name" value="F-box-like_dom_sf"/>
</dbReference>
<sequence length="384" mass="42879">MEKKSRKRKAATIPPFSFDELSQDLLERVLSWLPASSFLRLRSVCKRWRSVSSSPSFRLACSQIPSRDPWFLMVDEDLDQSIIYDASEGDWKKIPTGRHQIPVASSGSLVCFRDSAGVLTLRNPVTGAARELPPAATTQPLLAIAMSSTHRVIILISGELSDLSFTVLDPDKNQWEKGASLARKQGSSPESDRDDGEAVYFLNKTGDVMAANMQRNPSKEFSSVTTFDQGEEIVFFLSHSGTVVACNLCRRTFQEYPRLLPISSEYSIDLVASKGEMMAVVLSEFFETASLRIWRFCVGDSSWRQVTALPPAMSHEFYGKKADVNCVGCGSLIFVCVNSSELCRNVMYNVEEDEWAELPKCLVEGKEQEFVSAFSFEPRLEVSL</sequence>
<organism evidence="3 4">
    <name type="scientific">Apostasia shenzhenica</name>
    <dbReference type="NCBI Taxonomy" id="1088818"/>
    <lineage>
        <taxon>Eukaryota</taxon>
        <taxon>Viridiplantae</taxon>
        <taxon>Streptophyta</taxon>
        <taxon>Embryophyta</taxon>
        <taxon>Tracheophyta</taxon>
        <taxon>Spermatophyta</taxon>
        <taxon>Magnoliopsida</taxon>
        <taxon>Liliopsida</taxon>
        <taxon>Asparagales</taxon>
        <taxon>Orchidaceae</taxon>
        <taxon>Apostasioideae</taxon>
        <taxon>Apostasia</taxon>
    </lineage>
</organism>
<dbReference type="PANTHER" id="PTHR31672">
    <property type="entry name" value="BNACNNG10540D PROTEIN"/>
    <property type="match status" value="1"/>
</dbReference>
<name>A0A2I0A9S7_9ASPA</name>
<dbReference type="InterPro" id="IPR050796">
    <property type="entry name" value="SCF_F-box_component"/>
</dbReference>
<dbReference type="Gene3D" id="2.120.10.80">
    <property type="entry name" value="Kelch-type beta propeller"/>
    <property type="match status" value="1"/>
</dbReference>
<dbReference type="Pfam" id="PF00646">
    <property type="entry name" value="F-box"/>
    <property type="match status" value="1"/>
</dbReference>
<dbReference type="OrthoDB" id="2095648at2759"/>
<evidence type="ECO:0000313" key="4">
    <source>
        <dbReference type="Proteomes" id="UP000236161"/>
    </source>
</evidence>
<dbReference type="Pfam" id="PF03478">
    <property type="entry name" value="Beta-prop_KIB1-4"/>
    <property type="match status" value="1"/>
</dbReference>
<dbReference type="SMART" id="SM00256">
    <property type="entry name" value="FBOX"/>
    <property type="match status" value="1"/>
</dbReference>
<dbReference type="PANTHER" id="PTHR31672:SF7">
    <property type="entry name" value="F-BOX DOMAIN-CONTAINING PROTEIN"/>
    <property type="match status" value="1"/>
</dbReference>
<proteinExistence type="predicted"/>
<dbReference type="STRING" id="1088818.A0A2I0A9S7"/>
<dbReference type="SUPFAM" id="SSF81383">
    <property type="entry name" value="F-box domain"/>
    <property type="match status" value="1"/>
</dbReference>
<dbReference type="AlphaFoldDB" id="A0A2I0A9S7"/>
<gene>
    <name evidence="3" type="primary">FBX13</name>
    <name evidence="3" type="ORF">AXF42_Ash010198</name>
</gene>
<dbReference type="InterPro" id="IPR015915">
    <property type="entry name" value="Kelch-typ_b-propeller"/>
</dbReference>
<feature type="domain" description="F-box" evidence="2">
    <location>
        <begin position="15"/>
        <end position="60"/>
    </location>
</feature>
<dbReference type="FunFam" id="1.20.1280.50:FF:000008">
    <property type="entry name" value="F-box only protein 6"/>
    <property type="match status" value="1"/>
</dbReference>